<keyword evidence="2" id="KW-0645">Protease</keyword>
<dbReference type="InterPro" id="IPR009003">
    <property type="entry name" value="Peptidase_S1_PA"/>
</dbReference>
<dbReference type="PANTHER" id="PTHR15462">
    <property type="entry name" value="SERINE PROTEASE"/>
    <property type="match status" value="1"/>
</dbReference>
<evidence type="ECO:0000313" key="3">
    <source>
        <dbReference type="Proteomes" id="UP000269689"/>
    </source>
</evidence>
<proteinExistence type="predicted"/>
<dbReference type="Gene3D" id="2.40.10.10">
    <property type="entry name" value="Trypsin-like serine proteases"/>
    <property type="match status" value="2"/>
</dbReference>
<dbReference type="RefSeq" id="WP_123793125.1">
    <property type="nucleotide sequence ID" value="NZ_RKQK01000003.1"/>
</dbReference>
<dbReference type="SUPFAM" id="SSF50494">
    <property type="entry name" value="Trypsin-like serine proteases"/>
    <property type="match status" value="1"/>
</dbReference>
<comment type="caution">
    <text evidence="2">The sequence shown here is derived from an EMBL/GenBank/DDBJ whole genome shotgun (WGS) entry which is preliminary data.</text>
</comment>
<dbReference type="Proteomes" id="UP000269689">
    <property type="component" value="Unassembled WGS sequence"/>
</dbReference>
<dbReference type="InterPro" id="IPR043504">
    <property type="entry name" value="Peptidase_S1_PA_chymotrypsin"/>
</dbReference>
<organism evidence="2 3">
    <name type="scientific">Pacificibacter maritimus</name>
    <dbReference type="NCBI Taxonomy" id="762213"/>
    <lineage>
        <taxon>Bacteria</taxon>
        <taxon>Pseudomonadati</taxon>
        <taxon>Pseudomonadota</taxon>
        <taxon>Alphaproteobacteria</taxon>
        <taxon>Rhodobacterales</taxon>
        <taxon>Roseobacteraceae</taxon>
        <taxon>Pacificibacter</taxon>
    </lineage>
</organism>
<dbReference type="InterPro" id="IPR018114">
    <property type="entry name" value="TRYPSIN_HIS"/>
</dbReference>
<accession>A0A3N4U9A3</accession>
<keyword evidence="2" id="KW-0378">Hydrolase</keyword>
<gene>
    <name evidence="2" type="ORF">EDD53_2070</name>
</gene>
<dbReference type="PROSITE" id="PS00134">
    <property type="entry name" value="TRYPSIN_HIS"/>
    <property type="match status" value="1"/>
</dbReference>
<reference evidence="2 3" key="1">
    <citation type="submission" date="2018-11" db="EMBL/GenBank/DDBJ databases">
        <title>Genomic Encyclopedia of Type Strains, Phase IV (KMG-IV): sequencing the most valuable type-strain genomes for metagenomic binning, comparative biology and taxonomic classification.</title>
        <authorList>
            <person name="Goeker M."/>
        </authorList>
    </citation>
    <scope>NUCLEOTIDE SEQUENCE [LARGE SCALE GENOMIC DNA]</scope>
    <source>
        <strain evidence="2 3">DSM 104731</strain>
    </source>
</reference>
<keyword evidence="1" id="KW-0732">Signal</keyword>
<dbReference type="Pfam" id="PF13365">
    <property type="entry name" value="Trypsin_2"/>
    <property type="match status" value="1"/>
</dbReference>
<dbReference type="AlphaFoldDB" id="A0A3N4U9A3"/>
<dbReference type="GO" id="GO:0006508">
    <property type="term" value="P:proteolysis"/>
    <property type="evidence" value="ECO:0007669"/>
    <property type="project" value="UniProtKB-KW"/>
</dbReference>
<dbReference type="PANTHER" id="PTHR15462:SF8">
    <property type="entry name" value="SERINE PROTEASE"/>
    <property type="match status" value="1"/>
</dbReference>
<dbReference type="EMBL" id="RKQK01000003">
    <property type="protein sequence ID" value="RPE66368.1"/>
    <property type="molecule type" value="Genomic_DNA"/>
</dbReference>
<sequence>MFEYRKSKPLLGVFLTTVLFLLGLSWPQMAGAADSLAKDLDRLDRRAELIGWEGVGRLDMRGKGTCSGALIAADLVLTAAHCVVKSDNTKIDPSDVMFRAGLRNGDFIASSKGLRIAVHSDYRHAAKITGAMIRSDVAVIKLATPIPNALAKPFLLHRSLISKGELAVASYGRGRNDALSVQRACNILEAQKGLYSFDCDITFGSSGAPVFALDGGRKRIVSVVSSMSSHNGRIVGHGMSLLDVVTDLKREIANGAPMRRDVPVVARRIQVGSTKSVGKSKFVSAK</sequence>
<dbReference type="GO" id="GO:0004252">
    <property type="term" value="F:serine-type endopeptidase activity"/>
    <property type="evidence" value="ECO:0007669"/>
    <property type="project" value="InterPro"/>
</dbReference>
<evidence type="ECO:0000313" key="2">
    <source>
        <dbReference type="EMBL" id="RPE66368.1"/>
    </source>
</evidence>
<dbReference type="PRINTS" id="PR00722">
    <property type="entry name" value="CHYMOTRYPSIN"/>
</dbReference>
<protein>
    <submittedName>
        <fullName evidence="2">Protease YdgD</fullName>
    </submittedName>
</protein>
<dbReference type="InterPro" id="IPR001314">
    <property type="entry name" value="Peptidase_S1A"/>
</dbReference>
<keyword evidence="3" id="KW-1185">Reference proteome</keyword>
<evidence type="ECO:0000256" key="1">
    <source>
        <dbReference type="ARBA" id="ARBA00022729"/>
    </source>
</evidence>
<dbReference type="OrthoDB" id="267336at2"/>
<dbReference type="InterPro" id="IPR050966">
    <property type="entry name" value="Glutamyl_endopeptidase"/>
</dbReference>
<name>A0A3N4U9A3_9RHOB</name>